<gene>
    <name evidence="6" type="ORF">GNZ18_09875</name>
</gene>
<feature type="domain" description="Epoxide hydrolase N-terminal" evidence="5">
    <location>
        <begin position="2"/>
        <end position="101"/>
    </location>
</feature>
<dbReference type="Proteomes" id="UP000432015">
    <property type="component" value="Unassembled WGS sequence"/>
</dbReference>
<dbReference type="Gene3D" id="3.40.50.1820">
    <property type="entry name" value="alpha/beta hydrolase"/>
    <property type="match status" value="1"/>
</dbReference>
<dbReference type="SUPFAM" id="SSF53474">
    <property type="entry name" value="alpha/beta-Hydrolases"/>
    <property type="match status" value="1"/>
</dbReference>
<dbReference type="InterPro" id="IPR016292">
    <property type="entry name" value="Epoxide_hydrolase"/>
</dbReference>
<dbReference type="InterPro" id="IPR029058">
    <property type="entry name" value="AB_hydrolase_fold"/>
</dbReference>
<dbReference type="GO" id="GO:0004301">
    <property type="term" value="F:epoxide hydrolase activity"/>
    <property type="evidence" value="ECO:0007669"/>
    <property type="project" value="TreeGrafter"/>
</dbReference>
<evidence type="ECO:0000259" key="5">
    <source>
        <dbReference type="Pfam" id="PF06441"/>
    </source>
</evidence>
<comment type="similarity">
    <text evidence="1">Belongs to the peptidase S33 family.</text>
</comment>
<name>A0A7K1KXW4_9ACTN</name>
<dbReference type="PANTHER" id="PTHR21661">
    <property type="entry name" value="EPOXIDE HYDROLASE 1-RELATED"/>
    <property type="match status" value="1"/>
</dbReference>
<dbReference type="EMBL" id="WOFH01000003">
    <property type="protein sequence ID" value="MUN36903.1"/>
    <property type="molecule type" value="Genomic_DNA"/>
</dbReference>
<sequence length="386" mass="41725">MAFPQAALDDLRRRITAARWPDEIPGAGWTRGVPPAYLRELAAYWSDGFDWRRVEARLNAHPQLLTEVDGTALHLLHVPSPDPGAVPLLITHGWPGSVLEFLDVIGPLTDPAAHGATGPAFHLVLPTLPGFGLSGPTRRPGWNLTRTAEAWARIMRGLGYRRYLVQGGDLGAWVALTLAGADPAVAGAHVNFLVTPPSEEDDLSALDGRDIARLDRLGAFFTNGSGYMKVQSTRPQTIGYALTDSPVGLLAWAVEKYKEWSGCTDRPEEVIDRDDILANVTLTWLTATGGSSAHFYYETAEQMPGGPAAPPPPDVPLAVSVYPDDPAPPVRALAERRYPRIVQWREHPRGGHFASLEEPGAFVADLRDFAAALAARPSAARAGRRA</sequence>
<evidence type="ECO:0000256" key="1">
    <source>
        <dbReference type="ARBA" id="ARBA00010088"/>
    </source>
</evidence>
<dbReference type="PRINTS" id="PR00412">
    <property type="entry name" value="EPOXHYDRLASE"/>
</dbReference>
<proteinExistence type="inferred from homology"/>
<dbReference type="InterPro" id="IPR000639">
    <property type="entry name" value="Epox_hydrolase-like"/>
</dbReference>
<keyword evidence="2" id="KW-0058">Aromatic hydrocarbons catabolism</keyword>
<reference evidence="6 7" key="1">
    <citation type="submission" date="2019-11" db="EMBL/GenBank/DDBJ databases">
        <authorList>
            <person name="Cao P."/>
        </authorList>
    </citation>
    <scope>NUCLEOTIDE SEQUENCE [LARGE SCALE GENOMIC DNA]</scope>
    <source>
        <strain evidence="6 7">NEAU-AAG5</strain>
    </source>
</reference>
<evidence type="ECO:0000256" key="2">
    <source>
        <dbReference type="ARBA" id="ARBA00022797"/>
    </source>
</evidence>
<feature type="active site" description="Proton donor" evidence="4">
    <location>
        <position position="296"/>
    </location>
</feature>
<evidence type="ECO:0000313" key="7">
    <source>
        <dbReference type="Proteomes" id="UP000432015"/>
    </source>
</evidence>
<keyword evidence="7" id="KW-1185">Reference proteome</keyword>
<accession>A0A7K1KXW4</accession>
<dbReference type="PIRSF" id="PIRSF001112">
    <property type="entry name" value="Epoxide_hydrolase"/>
    <property type="match status" value="1"/>
</dbReference>
<organism evidence="6 7">
    <name type="scientific">Actinomadura litoris</name>
    <dbReference type="NCBI Taxonomy" id="2678616"/>
    <lineage>
        <taxon>Bacteria</taxon>
        <taxon>Bacillati</taxon>
        <taxon>Actinomycetota</taxon>
        <taxon>Actinomycetes</taxon>
        <taxon>Streptosporangiales</taxon>
        <taxon>Thermomonosporaceae</taxon>
        <taxon>Actinomadura</taxon>
    </lineage>
</organism>
<keyword evidence="3 6" id="KW-0378">Hydrolase</keyword>
<evidence type="ECO:0000256" key="3">
    <source>
        <dbReference type="ARBA" id="ARBA00022801"/>
    </source>
</evidence>
<feature type="active site" description="Nucleophile" evidence="4">
    <location>
        <position position="169"/>
    </location>
</feature>
<evidence type="ECO:0000313" key="6">
    <source>
        <dbReference type="EMBL" id="MUN36903.1"/>
    </source>
</evidence>
<dbReference type="InterPro" id="IPR010497">
    <property type="entry name" value="Epoxide_hydro_N"/>
</dbReference>
<comment type="caution">
    <text evidence="6">The sequence shown here is derived from an EMBL/GenBank/DDBJ whole genome shotgun (WGS) entry which is preliminary data.</text>
</comment>
<dbReference type="GO" id="GO:0097176">
    <property type="term" value="P:epoxide metabolic process"/>
    <property type="evidence" value="ECO:0007669"/>
    <property type="project" value="TreeGrafter"/>
</dbReference>
<dbReference type="AlphaFoldDB" id="A0A7K1KXW4"/>
<dbReference type="PANTHER" id="PTHR21661:SF35">
    <property type="entry name" value="EPOXIDE HYDROLASE"/>
    <property type="match status" value="1"/>
</dbReference>
<protein>
    <submittedName>
        <fullName evidence="6">Epoxide hydrolase</fullName>
    </submittedName>
</protein>
<dbReference type="Pfam" id="PF06441">
    <property type="entry name" value="EHN"/>
    <property type="match status" value="1"/>
</dbReference>
<evidence type="ECO:0000256" key="4">
    <source>
        <dbReference type="PIRSR" id="PIRSR001112-1"/>
    </source>
</evidence>
<feature type="active site" description="Proton acceptor" evidence="4">
    <location>
        <position position="352"/>
    </location>
</feature>